<keyword evidence="1" id="KW-0175">Coiled coil</keyword>
<accession>A0AAE5VMU8</accession>
<organism evidence="2 3">
    <name type="scientific">Agrobacterium rosae</name>
    <dbReference type="NCBI Taxonomy" id="1972867"/>
    <lineage>
        <taxon>Bacteria</taxon>
        <taxon>Pseudomonadati</taxon>
        <taxon>Pseudomonadota</taxon>
        <taxon>Alphaproteobacteria</taxon>
        <taxon>Hyphomicrobiales</taxon>
        <taxon>Rhizobiaceae</taxon>
        <taxon>Rhizobium/Agrobacterium group</taxon>
        <taxon>Agrobacterium</taxon>
    </lineage>
</organism>
<evidence type="ECO:0000313" key="3">
    <source>
        <dbReference type="Proteomes" id="UP000237447"/>
    </source>
</evidence>
<dbReference type="GeneID" id="86882006"/>
<proteinExistence type="predicted"/>
<protein>
    <submittedName>
        <fullName evidence="2">Portal protein</fullName>
    </submittedName>
</protein>
<name>A0AAE5VMU8_9HYPH</name>
<dbReference type="EMBL" id="NXEJ01000011">
    <property type="protein sequence ID" value="POO49143.1"/>
    <property type="molecule type" value="Genomic_DNA"/>
</dbReference>
<comment type="caution">
    <text evidence="2">The sequence shown here is derived from an EMBL/GenBank/DDBJ whole genome shotgun (WGS) entry which is preliminary data.</text>
</comment>
<dbReference type="AlphaFoldDB" id="A0AAE5VMU8"/>
<evidence type="ECO:0000256" key="1">
    <source>
        <dbReference type="SAM" id="Coils"/>
    </source>
</evidence>
<evidence type="ECO:0000313" key="2">
    <source>
        <dbReference type="EMBL" id="POO49143.1"/>
    </source>
</evidence>
<reference evidence="2 3" key="1">
    <citation type="journal article" date="2018" name="Syst. Appl. Microbiol.">
        <title>Agrobacterium rosae sp. nov., isolated from galls on different agricultural crops.</title>
        <authorList>
            <person name="Kuzmanovic N."/>
            <person name="Pulawska J."/>
            <person name="Smalla K."/>
            <person name="Nesme X."/>
        </authorList>
    </citation>
    <scope>NUCLEOTIDE SEQUENCE [LARGE SCALE GENOMIC DNA]</scope>
    <source>
        <strain evidence="2 3">NCPPB 1650</strain>
    </source>
</reference>
<dbReference type="Pfam" id="PF23899">
    <property type="entry name" value="SU10_portal"/>
    <property type="match status" value="1"/>
</dbReference>
<dbReference type="Proteomes" id="UP000237447">
    <property type="component" value="Unassembled WGS sequence"/>
</dbReference>
<dbReference type="InterPro" id="IPR056909">
    <property type="entry name" value="SU10_portal"/>
</dbReference>
<feature type="coiled-coil region" evidence="1">
    <location>
        <begin position="595"/>
        <end position="642"/>
    </location>
</feature>
<sequence length="680" mass="75566">MDEQAIQNSIATKLKDAVNFSNSNIAAKNEQALKYYKRAYLPGDDKIKGRSKWVSPEVQQRVDWSVASMIRIFDSPENVCEFLPFGPEDEAISRQQTQIVNWTLKTKNSHLAFLQPWLQNGYICGLGIVTAEFTTETIEGLPRTFKGVPDANLVAFDQQEEAGQIVIESASKPYLNEAGISVRDLKIRNVRRNPVFNVLSVAPEDFIISRDAKIDPETGGIAAKLQGHRKIMSKSALLEMGYDADKVSQIAFASSKNDGIALERSKDLDGDQGVSGDDVEVFVVYCKMKIDKKARHYRFTLAGGIEKPVLLDYEEVSKFYPYAPFVPFPQADSLFSMGIADKIGDDHILITRLNRAILDDLHAHVHPTKIVNPDSVNLDDLLNIHPGSIVRSTDPTGGISYSIPPFSGSDAMPVIANISNGLDYSTGVGPQMSSLNASDLQNTTATAVNSRNSASQLLVEMVSRYFADTGYAYLIRIVIDQLVQKPEEAQEFIARLTNNFVPIDEFSPELDVTTSVSFGVMSRDQSTASLSNLLMQQMQAMQAGLPIVNAQTIYNTLAKLSETTGFKNSSLFFVDPSTLPPPPPPPPAIDPNQGLIDLETVKAQLKAQSDEADRQFEMQKLVAQLQQQQSEFKDQMELKTKQLEQDYLLKLMELDKKYTQQSEPRNDLSQLMIEVPDEQY</sequence>
<dbReference type="RefSeq" id="WP_103660051.1">
    <property type="nucleotide sequence ID" value="NZ_NXEJ01000011.1"/>
</dbReference>
<gene>
    <name evidence="2" type="ORF">CPJ18_22085</name>
</gene>